<reference evidence="2" key="2">
    <citation type="submission" date="2020-09" db="EMBL/GenBank/DDBJ databases">
        <authorList>
            <person name="Sun Q."/>
            <person name="Ohkuma M."/>
        </authorList>
    </citation>
    <scope>NUCLEOTIDE SEQUENCE</scope>
    <source>
        <strain evidence="2">JCM 4646</strain>
    </source>
</reference>
<feature type="region of interest" description="Disordered" evidence="1">
    <location>
        <begin position="1"/>
        <end position="72"/>
    </location>
</feature>
<name>A0A919G6E7_9ACTN</name>
<evidence type="ECO:0000313" key="3">
    <source>
        <dbReference type="Proteomes" id="UP000617734"/>
    </source>
</evidence>
<protein>
    <recommendedName>
        <fullName evidence="4">EcsC family protein</fullName>
    </recommendedName>
</protein>
<dbReference type="EMBL" id="BNBO01000036">
    <property type="protein sequence ID" value="GHH78165.1"/>
    <property type="molecule type" value="Genomic_DNA"/>
</dbReference>
<accession>A0A919G6E7</accession>
<keyword evidence="3" id="KW-1185">Reference proteome</keyword>
<proteinExistence type="predicted"/>
<feature type="region of interest" description="Disordered" evidence="1">
    <location>
        <begin position="311"/>
        <end position="330"/>
    </location>
</feature>
<comment type="caution">
    <text evidence="2">The sequence shown here is derived from an EMBL/GenBank/DDBJ whole genome shotgun (WGS) entry which is preliminary data.</text>
</comment>
<evidence type="ECO:0008006" key="4">
    <source>
        <dbReference type="Google" id="ProtNLM"/>
    </source>
</evidence>
<dbReference type="Proteomes" id="UP000617734">
    <property type="component" value="Unassembled WGS sequence"/>
</dbReference>
<evidence type="ECO:0000256" key="1">
    <source>
        <dbReference type="SAM" id="MobiDB-lite"/>
    </source>
</evidence>
<dbReference type="RefSeq" id="WP_190213459.1">
    <property type="nucleotide sequence ID" value="NZ_BNBO01000036.1"/>
</dbReference>
<evidence type="ECO:0000313" key="2">
    <source>
        <dbReference type="EMBL" id="GHH78165.1"/>
    </source>
</evidence>
<feature type="compositionally biased region" description="Basic and acidic residues" evidence="1">
    <location>
        <begin position="9"/>
        <end position="19"/>
    </location>
</feature>
<reference evidence="2" key="1">
    <citation type="journal article" date="2014" name="Int. J. Syst. Evol. Microbiol.">
        <title>Complete genome sequence of Corynebacterium casei LMG S-19264T (=DSM 44701T), isolated from a smear-ripened cheese.</title>
        <authorList>
            <consortium name="US DOE Joint Genome Institute (JGI-PGF)"/>
            <person name="Walter F."/>
            <person name="Albersmeier A."/>
            <person name="Kalinowski J."/>
            <person name="Ruckert C."/>
        </authorList>
    </citation>
    <scope>NUCLEOTIDE SEQUENCE</scope>
    <source>
        <strain evidence="2">JCM 4646</strain>
    </source>
</reference>
<feature type="compositionally biased region" description="Low complexity" evidence="1">
    <location>
        <begin position="50"/>
        <end position="71"/>
    </location>
</feature>
<dbReference type="GeneID" id="95355700"/>
<organism evidence="2 3">
    <name type="scientific">Kitasatospora indigofera</name>
    <dbReference type="NCBI Taxonomy" id="67307"/>
    <lineage>
        <taxon>Bacteria</taxon>
        <taxon>Bacillati</taxon>
        <taxon>Actinomycetota</taxon>
        <taxon>Actinomycetes</taxon>
        <taxon>Kitasatosporales</taxon>
        <taxon>Streptomycetaceae</taxon>
        <taxon>Kitasatospora</taxon>
    </lineage>
</organism>
<gene>
    <name evidence="2" type="ORF">GCM10018781_53350</name>
</gene>
<feature type="compositionally biased region" description="Low complexity" evidence="1">
    <location>
        <begin position="311"/>
        <end position="323"/>
    </location>
</feature>
<sequence length="330" mass="33750">MALFRKPKRSGEPDGRTADTGEPTPGRLAEDLAELVEGMERGPAEAVPDGVAAPAGLPEAVGPAGEGPAPGSLVESALVQERGRQRAARLVGSVARQLGRGGRVAAKGAGFGGRALADRLLVAAPRIPVRNLATLRTHHPDVADPEQLADLLTSGACKASAALGAGVGAAAMLPVPPAMAVEIAAETLAVAAVEIKLIAELHEVYGVPAPGNSSQRAGAYVTAWANRRGIDSSLLVKPAGLAAMAVGSEVRGRLRQRLTRSSLRRLPSLAPLLIGAGLGAHINRRDTAKLARQIRADLRGRRAADPGYWTAAAPAAGPATGRTVARKKRG</sequence>
<dbReference type="AlphaFoldDB" id="A0A919G6E7"/>